<evidence type="ECO:0000256" key="1">
    <source>
        <dbReference type="SAM" id="Coils"/>
    </source>
</evidence>
<feature type="region of interest" description="Disordered" evidence="2">
    <location>
        <begin position="1"/>
        <end position="79"/>
    </location>
</feature>
<protein>
    <submittedName>
        <fullName evidence="3">Uncharacterized protein</fullName>
    </submittedName>
</protein>
<feature type="coiled-coil region" evidence="1">
    <location>
        <begin position="120"/>
        <end position="196"/>
    </location>
</feature>
<reference evidence="3" key="1">
    <citation type="submission" date="2021-01" db="EMBL/GenBank/DDBJ databases">
        <authorList>
            <person name="Corre E."/>
            <person name="Pelletier E."/>
            <person name="Niang G."/>
            <person name="Scheremetjew M."/>
            <person name="Finn R."/>
            <person name="Kale V."/>
            <person name="Holt S."/>
            <person name="Cochrane G."/>
            <person name="Meng A."/>
            <person name="Brown T."/>
            <person name="Cohen L."/>
        </authorList>
    </citation>
    <scope>NUCLEOTIDE SEQUENCE</scope>
    <source>
        <strain evidence="3">RCC1130</strain>
    </source>
</reference>
<gene>
    <name evidence="3" type="ORF">CLEP1334_LOCUS9291</name>
</gene>
<dbReference type="EMBL" id="HBER01018442">
    <property type="protein sequence ID" value="CAD8534036.1"/>
    <property type="molecule type" value="Transcribed_RNA"/>
</dbReference>
<feature type="compositionally biased region" description="Basic and acidic residues" evidence="2">
    <location>
        <begin position="7"/>
        <end position="24"/>
    </location>
</feature>
<name>A0A7S0IWD7_9EUKA</name>
<accession>A0A7S0IWD7</accession>
<evidence type="ECO:0000256" key="2">
    <source>
        <dbReference type="SAM" id="MobiDB-lite"/>
    </source>
</evidence>
<organism evidence="3">
    <name type="scientific">Calcidiscus leptoporus</name>
    <dbReference type="NCBI Taxonomy" id="127549"/>
    <lineage>
        <taxon>Eukaryota</taxon>
        <taxon>Haptista</taxon>
        <taxon>Haptophyta</taxon>
        <taxon>Prymnesiophyceae</taxon>
        <taxon>Coccolithales</taxon>
        <taxon>Calcidiscaceae</taxon>
        <taxon>Calcidiscus</taxon>
    </lineage>
</organism>
<dbReference type="AlphaFoldDB" id="A0A7S0IWD7"/>
<proteinExistence type="predicted"/>
<evidence type="ECO:0000313" key="3">
    <source>
        <dbReference type="EMBL" id="CAD8534036.1"/>
    </source>
</evidence>
<keyword evidence="1" id="KW-0175">Coiled coil</keyword>
<sequence>MAMVARALEKRETERDASPVDKLPRSSLSMENGSGLLPPDPSKDPQWEGISGEMAKEFGEADPTSPATKGTHTKPGLFAAVDTPPIKLKVDTPQQPSLEEALSKMVVDEMSKDGATNATFDHLKKQMESLQSLLKQERDERLTTEAIVKDLSLDNRNLREELSKASLAAATSKAALDAREELLQHLKEEVVELRSVAFAKKAA</sequence>